<dbReference type="PANTHER" id="PTHR23266">
    <property type="entry name" value="IMMUNOGLOBULIN HEAVY CHAIN"/>
    <property type="match status" value="1"/>
</dbReference>
<dbReference type="Gene3D" id="2.60.40.10">
    <property type="entry name" value="Immunoglobulins"/>
    <property type="match status" value="2"/>
</dbReference>
<keyword evidence="1" id="KW-0391">Immunity</keyword>
<evidence type="ECO:0000313" key="5">
    <source>
        <dbReference type="Ensembl" id="ENSGEVP00005019996.1"/>
    </source>
</evidence>
<evidence type="ECO:0000256" key="1">
    <source>
        <dbReference type="ARBA" id="ARBA00022859"/>
    </source>
</evidence>
<dbReference type="Proteomes" id="UP000694390">
    <property type="component" value="Unassembled WGS sequence"/>
</dbReference>
<dbReference type="Ensembl" id="ENSGEVT00005021006.1">
    <property type="protein sequence ID" value="ENSGEVP00005019996.1"/>
    <property type="gene ID" value="ENSGEVG00005014189.1"/>
</dbReference>
<sequence>MQLSWSAGSEVVLEQGAQAWAVREGEEVTFQCRVTGGEMSNYWMSWYRKEQQEGFQGRLVGKVDSSNDRFTLRILRAELRDRAVYYCRSCSTERYYLTHLDSFIY</sequence>
<dbReference type="InterPro" id="IPR013783">
    <property type="entry name" value="Ig-like_fold"/>
</dbReference>
<dbReference type="InterPro" id="IPR007110">
    <property type="entry name" value="Ig-like_dom"/>
</dbReference>
<evidence type="ECO:0000313" key="6">
    <source>
        <dbReference type="Proteomes" id="UP000694390"/>
    </source>
</evidence>
<proteinExistence type="predicted"/>
<feature type="domain" description="Ig-like" evidence="4">
    <location>
        <begin position="9"/>
        <end position="98"/>
    </location>
</feature>
<dbReference type="InterPro" id="IPR050199">
    <property type="entry name" value="IgHV"/>
</dbReference>
<evidence type="ECO:0000256" key="2">
    <source>
        <dbReference type="ARBA" id="ARBA00023130"/>
    </source>
</evidence>
<keyword evidence="3" id="KW-1280">Immunoglobulin</keyword>
<keyword evidence="2" id="KW-1064">Adaptive immunity</keyword>
<dbReference type="SUPFAM" id="SSF48726">
    <property type="entry name" value="Immunoglobulin"/>
    <property type="match status" value="1"/>
</dbReference>
<evidence type="ECO:0000259" key="4">
    <source>
        <dbReference type="PROSITE" id="PS50835"/>
    </source>
</evidence>
<dbReference type="OrthoDB" id="9945861at2759"/>
<dbReference type="Pfam" id="PF13927">
    <property type="entry name" value="Ig_3"/>
    <property type="match status" value="1"/>
</dbReference>
<reference evidence="5" key="2">
    <citation type="submission" date="2025-09" db="UniProtKB">
        <authorList>
            <consortium name="Ensembl"/>
        </authorList>
    </citation>
    <scope>IDENTIFICATION</scope>
</reference>
<dbReference type="GO" id="GO:0002250">
    <property type="term" value="P:adaptive immune response"/>
    <property type="evidence" value="ECO:0007669"/>
    <property type="project" value="UniProtKB-KW"/>
</dbReference>
<name>A0A8C4WTH5_9SAUR</name>
<reference evidence="5" key="1">
    <citation type="submission" date="2025-08" db="UniProtKB">
        <authorList>
            <consortium name="Ensembl"/>
        </authorList>
    </citation>
    <scope>IDENTIFICATION</scope>
</reference>
<protein>
    <recommendedName>
        <fullName evidence="4">Ig-like domain-containing protein</fullName>
    </recommendedName>
</protein>
<dbReference type="AlphaFoldDB" id="A0A8C4WTH5"/>
<accession>A0A8C4WTH5</accession>
<keyword evidence="6" id="KW-1185">Reference proteome</keyword>
<dbReference type="SMART" id="SM00409">
    <property type="entry name" value="IG"/>
    <property type="match status" value="1"/>
</dbReference>
<evidence type="ECO:0000256" key="3">
    <source>
        <dbReference type="ARBA" id="ARBA00043265"/>
    </source>
</evidence>
<dbReference type="InterPro" id="IPR036179">
    <property type="entry name" value="Ig-like_dom_sf"/>
</dbReference>
<dbReference type="PROSITE" id="PS50835">
    <property type="entry name" value="IG_LIKE"/>
    <property type="match status" value="1"/>
</dbReference>
<dbReference type="GO" id="GO:0005576">
    <property type="term" value="C:extracellular region"/>
    <property type="evidence" value="ECO:0007669"/>
    <property type="project" value="UniProtKB-ARBA"/>
</dbReference>
<dbReference type="SMART" id="SM00406">
    <property type="entry name" value="IGv"/>
    <property type="match status" value="1"/>
</dbReference>
<dbReference type="GO" id="GO:0019814">
    <property type="term" value="C:immunoglobulin complex"/>
    <property type="evidence" value="ECO:0007669"/>
    <property type="project" value="UniProtKB-KW"/>
</dbReference>
<dbReference type="InterPro" id="IPR013106">
    <property type="entry name" value="Ig_V-set"/>
</dbReference>
<dbReference type="InterPro" id="IPR003599">
    <property type="entry name" value="Ig_sub"/>
</dbReference>
<organism evidence="5 6">
    <name type="scientific">Gopherus evgoodei</name>
    <name type="common">Goodes thornscrub tortoise</name>
    <dbReference type="NCBI Taxonomy" id="1825980"/>
    <lineage>
        <taxon>Eukaryota</taxon>
        <taxon>Metazoa</taxon>
        <taxon>Chordata</taxon>
        <taxon>Craniata</taxon>
        <taxon>Vertebrata</taxon>
        <taxon>Euteleostomi</taxon>
        <taxon>Archelosauria</taxon>
        <taxon>Testudinata</taxon>
        <taxon>Testudines</taxon>
        <taxon>Cryptodira</taxon>
        <taxon>Durocryptodira</taxon>
        <taxon>Testudinoidea</taxon>
        <taxon>Testudinidae</taxon>
        <taxon>Gopherus</taxon>
    </lineage>
</organism>